<dbReference type="InterPro" id="IPR000847">
    <property type="entry name" value="LysR_HTH_N"/>
</dbReference>
<keyword evidence="2" id="KW-0805">Transcription regulation</keyword>
<evidence type="ECO:0000256" key="4">
    <source>
        <dbReference type="ARBA" id="ARBA00023163"/>
    </source>
</evidence>
<comment type="caution">
    <text evidence="6">The sequence shown here is derived from an EMBL/GenBank/DDBJ whole genome shotgun (WGS) entry which is preliminary data.</text>
</comment>
<sequence length="314" mass="34886">MDSIELIRAFREVATQGSFSAAAKRLGVSKATVSKYVAELETRFDVRLLNRSTRSVSLTDSGELLLARSVPMLEVIERTRAELVERAGTPRGRLRIAAPYVMASGDLPNMLAEFLGFYPEVDISLQMSDEVDLAEDGIDVQLRFGPIENENLIVRRLLRIPMMVCASPPYWKKHGKPHHPDDLREHDALTRSGTHPVWRFEDAGQPIDVPVKSRMEASEGPPLIQVAARGFGVIYVPSLAVQPQVDHGELVPMLQGYGRTDMWLSAAYLERHHNSAAQRALLDYLESRIGQRGRYAGKPLRATTSAVKAAAHAR</sequence>
<dbReference type="Proteomes" id="UP000235897">
    <property type="component" value="Unassembled WGS sequence"/>
</dbReference>
<dbReference type="InterPro" id="IPR036390">
    <property type="entry name" value="WH_DNA-bd_sf"/>
</dbReference>
<gene>
    <name evidence="6" type="ORF">CXL00_01800</name>
</gene>
<dbReference type="PANTHER" id="PTHR30537">
    <property type="entry name" value="HTH-TYPE TRANSCRIPTIONAL REGULATOR"/>
    <property type="match status" value="1"/>
</dbReference>
<dbReference type="InterPro" id="IPR005119">
    <property type="entry name" value="LysR_subst-bd"/>
</dbReference>
<evidence type="ECO:0000313" key="6">
    <source>
        <dbReference type="EMBL" id="PNG07810.1"/>
    </source>
</evidence>
<evidence type="ECO:0000256" key="3">
    <source>
        <dbReference type="ARBA" id="ARBA00023125"/>
    </source>
</evidence>
<dbReference type="PROSITE" id="PS50931">
    <property type="entry name" value="HTH_LYSR"/>
    <property type="match status" value="1"/>
</dbReference>
<dbReference type="GO" id="GO:0006351">
    <property type="term" value="P:DNA-templated transcription"/>
    <property type="evidence" value="ECO:0007669"/>
    <property type="project" value="TreeGrafter"/>
</dbReference>
<name>A0A2N8SZ90_STUST</name>
<protein>
    <submittedName>
        <fullName evidence="6">LysR family transcriptional regulator</fullName>
    </submittedName>
</protein>
<dbReference type="Pfam" id="PF03466">
    <property type="entry name" value="LysR_substrate"/>
    <property type="match status" value="1"/>
</dbReference>
<proteinExistence type="inferred from homology"/>
<dbReference type="EMBL" id="POUW01000001">
    <property type="protein sequence ID" value="PNG07810.1"/>
    <property type="molecule type" value="Genomic_DNA"/>
</dbReference>
<feature type="domain" description="HTH lysR-type" evidence="5">
    <location>
        <begin position="1"/>
        <end position="59"/>
    </location>
</feature>
<organism evidence="6 7">
    <name type="scientific">Stutzerimonas stutzeri</name>
    <name type="common">Pseudomonas stutzeri</name>
    <dbReference type="NCBI Taxonomy" id="316"/>
    <lineage>
        <taxon>Bacteria</taxon>
        <taxon>Pseudomonadati</taxon>
        <taxon>Pseudomonadota</taxon>
        <taxon>Gammaproteobacteria</taxon>
        <taxon>Pseudomonadales</taxon>
        <taxon>Pseudomonadaceae</taxon>
        <taxon>Stutzerimonas</taxon>
    </lineage>
</organism>
<dbReference type="InterPro" id="IPR036388">
    <property type="entry name" value="WH-like_DNA-bd_sf"/>
</dbReference>
<comment type="similarity">
    <text evidence="1">Belongs to the LysR transcriptional regulatory family.</text>
</comment>
<dbReference type="CDD" id="cd08422">
    <property type="entry name" value="PBP2_CrgA_like"/>
    <property type="match status" value="1"/>
</dbReference>
<keyword evidence="4" id="KW-0804">Transcription</keyword>
<evidence type="ECO:0000256" key="2">
    <source>
        <dbReference type="ARBA" id="ARBA00023015"/>
    </source>
</evidence>
<evidence type="ECO:0000259" key="5">
    <source>
        <dbReference type="PROSITE" id="PS50931"/>
    </source>
</evidence>
<reference evidence="6 7" key="1">
    <citation type="submission" date="2018-01" db="EMBL/GenBank/DDBJ databases">
        <title>Denitrification phenotypes of diverse strains of Pseudomonas stutzeri.</title>
        <authorList>
            <person name="Milligan D.A."/>
            <person name="Bergaust L."/>
            <person name="Bakken L.R."/>
            <person name="Frostegard A."/>
        </authorList>
    </citation>
    <scope>NUCLEOTIDE SEQUENCE [LARGE SCALE GENOMIC DNA]</scope>
    <source>
        <strain evidence="6 7">28a3</strain>
    </source>
</reference>
<accession>A0A2N8SZ90</accession>
<dbReference type="GO" id="GO:0003700">
    <property type="term" value="F:DNA-binding transcription factor activity"/>
    <property type="evidence" value="ECO:0007669"/>
    <property type="project" value="InterPro"/>
</dbReference>
<dbReference type="Gene3D" id="3.40.190.290">
    <property type="match status" value="1"/>
</dbReference>
<dbReference type="SUPFAM" id="SSF53850">
    <property type="entry name" value="Periplasmic binding protein-like II"/>
    <property type="match status" value="1"/>
</dbReference>
<dbReference type="RefSeq" id="WP_068678708.1">
    <property type="nucleotide sequence ID" value="NZ_JAMOIG010000009.1"/>
</dbReference>
<dbReference type="AlphaFoldDB" id="A0A2N8SZ90"/>
<dbReference type="PANTHER" id="PTHR30537:SF35">
    <property type="entry name" value="TRANSCRIPTIONAL REGULATORY PROTEIN"/>
    <property type="match status" value="1"/>
</dbReference>
<dbReference type="Pfam" id="PF00126">
    <property type="entry name" value="HTH_1"/>
    <property type="match status" value="1"/>
</dbReference>
<evidence type="ECO:0000313" key="7">
    <source>
        <dbReference type="Proteomes" id="UP000235897"/>
    </source>
</evidence>
<evidence type="ECO:0000256" key="1">
    <source>
        <dbReference type="ARBA" id="ARBA00009437"/>
    </source>
</evidence>
<dbReference type="OrthoDB" id="9786526at2"/>
<dbReference type="GO" id="GO:0043565">
    <property type="term" value="F:sequence-specific DNA binding"/>
    <property type="evidence" value="ECO:0007669"/>
    <property type="project" value="TreeGrafter"/>
</dbReference>
<keyword evidence="3" id="KW-0238">DNA-binding</keyword>
<dbReference type="SUPFAM" id="SSF46785">
    <property type="entry name" value="Winged helix' DNA-binding domain"/>
    <property type="match status" value="1"/>
</dbReference>
<dbReference type="InterPro" id="IPR058163">
    <property type="entry name" value="LysR-type_TF_proteobact-type"/>
</dbReference>
<dbReference type="Gene3D" id="1.10.10.10">
    <property type="entry name" value="Winged helix-like DNA-binding domain superfamily/Winged helix DNA-binding domain"/>
    <property type="match status" value="1"/>
</dbReference>
<dbReference type="FunFam" id="1.10.10.10:FF:000001">
    <property type="entry name" value="LysR family transcriptional regulator"/>
    <property type="match status" value="1"/>
</dbReference>